<dbReference type="CAZy" id="GT2">
    <property type="family name" value="Glycosyltransferase Family 2"/>
</dbReference>
<gene>
    <name evidence="3" type="ordered locus">CLD_1845</name>
</gene>
<dbReference type="InterPro" id="IPR001173">
    <property type="entry name" value="Glyco_trans_2-like"/>
</dbReference>
<feature type="repeat" description="TPR" evidence="1">
    <location>
        <begin position="272"/>
        <end position="305"/>
    </location>
</feature>
<reference evidence="3 4" key="1">
    <citation type="journal article" date="2007" name="PLoS ONE">
        <title>Analysis of the neurotoxin complex genes in Clostridium botulinum A1-A4 and B1 strains: BoNT/A3, /Ba4 and /B1 clusters are located within plasmids.</title>
        <authorList>
            <person name="Smith T.J."/>
            <person name="Hill K.K."/>
            <person name="Foley B.T."/>
            <person name="Detter J.C."/>
            <person name="Munk A.C."/>
            <person name="Bruce D.C."/>
            <person name="Doggett N.A."/>
            <person name="Smith L.A."/>
            <person name="Marks J.D."/>
            <person name="Xie G."/>
            <person name="Brettin T.S."/>
        </authorList>
    </citation>
    <scope>NUCLEOTIDE SEQUENCE [LARGE SCALE GENOMIC DNA]</scope>
    <source>
        <strain evidence="4">Okra / Type B1</strain>
    </source>
</reference>
<dbReference type="PANTHER" id="PTHR43630:SF2">
    <property type="entry name" value="GLYCOSYLTRANSFERASE"/>
    <property type="match status" value="1"/>
</dbReference>
<dbReference type="EMBL" id="CP000939">
    <property type="protein sequence ID" value="ACA45684.1"/>
    <property type="molecule type" value="Genomic_DNA"/>
</dbReference>
<dbReference type="Gene3D" id="3.90.550.10">
    <property type="entry name" value="Spore Coat Polysaccharide Biosynthesis Protein SpsA, Chain A"/>
    <property type="match status" value="1"/>
</dbReference>
<sequence>MKITLCMIVKNEEKNIKRCLESALKIVDDAIIVDTGSTDRTLDIIKTFDKKIQIINYNWEDDFSKARNLSIKNANGDWILVLDADEELICDKEKLISKLKDTNLNSFNVTWINVLDNKGELDSFAYNRVFRNKGYRYYRAIHEQLDVNEKESGILEEEIFKIIHYGYTKESMEKNNKISRNLKILLDCYNNDSEDPFVCYHLGATYASSRDYKNALNYFVRSYELGLNKGFGAYYYELIKRMSECIYLLHDYKLCIDLITELLSKEDVRNFTDLYYIVGSCFYKMKDHENAKKMFNKCIELGERQDFPTFAGRGSFLSELMLARIYVDKNDYKNAKMFYLKVLQSKERLSKDIIEEIYCYI</sequence>
<dbReference type="SUPFAM" id="SSF81901">
    <property type="entry name" value="HCP-like"/>
    <property type="match status" value="1"/>
</dbReference>
<evidence type="ECO:0000259" key="2">
    <source>
        <dbReference type="Pfam" id="PF00535"/>
    </source>
</evidence>
<dbReference type="SUPFAM" id="SSF53448">
    <property type="entry name" value="Nucleotide-diphospho-sugar transferases"/>
    <property type="match status" value="1"/>
</dbReference>
<dbReference type="GO" id="GO:0016740">
    <property type="term" value="F:transferase activity"/>
    <property type="evidence" value="ECO:0007669"/>
    <property type="project" value="UniProtKB-KW"/>
</dbReference>
<feature type="domain" description="Glycosyltransferase 2-like" evidence="2">
    <location>
        <begin position="5"/>
        <end position="123"/>
    </location>
</feature>
<evidence type="ECO:0000313" key="3">
    <source>
        <dbReference type="EMBL" id="ACA45684.1"/>
    </source>
</evidence>
<dbReference type="AlphaFoldDB" id="B1IK57"/>
<dbReference type="HOGENOM" id="CLU_023736_3_1_9"/>
<dbReference type="InterPro" id="IPR011990">
    <property type="entry name" value="TPR-like_helical_dom_sf"/>
</dbReference>
<accession>B1IK57</accession>
<evidence type="ECO:0000256" key="1">
    <source>
        <dbReference type="PROSITE-ProRule" id="PRU00339"/>
    </source>
</evidence>
<dbReference type="SMART" id="SM00028">
    <property type="entry name" value="TPR"/>
    <property type="match status" value="3"/>
</dbReference>
<keyword evidence="3" id="KW-0808">Transferase</keyword>
<dbReference type="CDD" id="cd02511">
    <property type="entry name" value="Beta4Glucosyltransferase"/>
    <property type="match status" value="1"/>
</dbReference>
<dbReference type="Proteomes" id="UP000008541">
    <property type="component" value="Chromosome"/>
</dbReference>
<dbReference type="Pfam" id="PF13181">
    <property type="entry name" value="TPR_8"/>
    <property type="match status" value="2"/>
</dbReference>
<name>B1IK57_CLOBK</name>
<organism evidence="3 4">
    <name type="scientific">Clostridium botulinum (strain Okra / Type B1)</name>
    <dbReference type="NCBI Taxonomy" id="498213"/>
    <lineage>
        <taxon>Bacteria</taxon>
        <taxon>Bacillati</taxon>
        <taxon>Bacillota</taxon>
        <taxon>Clostridia</taxon>
        <taxon>Eubacteriales</taxon>
        <taxon>Clostridiaceae</taxon>
        <taxon>Clostridium</taxon>
    </lineage>
</organism>
<protein>
    <submittedName>
        <fullName evidence="3">Glycosyl transferase, family 2</fullName>
    </submittedName>
</protein>
<dbReference type="KEGG" id="cbb:CLD_1845"/>
<evidence type="ECO:0000313" key="4">
    <source>
        <dbReference type="Proteomes" id="UP000008541"/>
    </source>
</evidence>
<dbReference type="RefSeq" id="WP_015957926.1">
    <property type="nucleotide sequence ID" value="NC_010516.1"/>
</dbReference>
<feature type="repeat" description="TPR" evidence="1">
    <location>
        <begin position="196"/>
        <end position="229"/>
    </location>
</feature>
<proteinExistence type="predicted"/>
<dbReference type="PROSITE" id="PS50005">
    <property type="entry name" value="TPR"/>
    <property type="match status" value="2"/>
</dbReference>
<dbReference type="Gene3D" id="1.25.40.10">
    <property type="entry name" value="Tetratricopeptide repeat domain"/>
    <property type="match status" value="1"/>
</dbReference>
<keyword evidence="1" id="KW-0802">TPR repeat</keyword>
<dbReference type="Pfam" id="PF00535">
    <property type="entry name" value="Glycos_transf_2"/>
    <property type="match status" value="1"/>
</dbReference>
<dbReference type="InterPro" id="IPR019734">
    <property type="entry name" value="TPR_rpt"/>
</dbReference>
<dbReference type="PANTHER" id="PTHR43630">
    <property type="entry name" value="POLY-BETA-1,6-N-ACETYL-D-GLUCOSAMINE SYNTHASE"/>
    <property type="match status" value="1"/>
</dbReference>
<dbReference type="InterPro" id="IPR029044">
    <property type="entry name" value="Nucleotide-diphossugar_trans"/>
</dbReference>